<dbReference type="EMBL" id="KZ819355">
    <property type="protein sequence ID" value="PWN45443.1"/>
    <property type="molecule type" value="Genomic_DNA"/>
</dbReference>
<name>A0A316WC02_9BASI</name>
<dbReference type="Proteomes" id="UP000245783">
    <property type="component" value="Unassembled WGS sequence"/>
</dbReference>
<dbReference type="GeneID" id="37032668"/>
<dbReference type="AlphaFoldDB" id="A0A316WC02"/>
<evidence type="ECO:0000313" key="2">
    <source>
        <dbReference type="Proteomes" id="UP000245783"/>
    </source>
</evidence>
<reference evidence="1 2" key="1">
    <citation type="journal article" date="2018" name="Mol. Biol. Evol.">
        <title>Broad Genomic Sampling Reveals a Smut Pathogenic Ancestry of the Fungal Clade Ustilaginomycotina.</title>
        <authorList>
            <person name="Kijpornyongpan T."/>
            <person name="Mondo S.J."/>
            <person name="Barry K."/>
            <person name="Sandor L."/>
            <person name="Lee J."/>
            <person name="Lipzen A."/>
            <person name="Pangilinan J."/>
            <person name="LaButti K."/>
            <person name="Hainaut M."/>
            <person name="Henrissat B."/>
            <person name="Grigoriev I.V."/>
            <person name="Spatafora J.W."/>
            <person name="Aime M.C."/>
        </authorList>
    </citation>
    <scope>NUCLEOTIDE SEQUENCE [LARGE SCALE GENOMIC DNA]</scope>
    <source>
        <strain evidence="1 2">MCA 4658</strain>
    </source>
</reference>
<keyword evidence="2" id="KW-1185">Reference proteome</keyword>
<gene>
    <name evidence="1" type="ORF">IE81DRAFT_191195</name>
</gene>
<organism evidence="1 2">
    <name type="scientific">Ceraceosorus guamensis</name>
    <dbReference type="NCBI Taxonomy" id="1522189"/>
    <lineage>
        <taxon>Eukaryota</taxon>
        <taxon>Fungi</taxon>
        <taxon>Dikarya</taxon>
        <taxon>Basidiomycota</taxon>
        <taxon>Ustilaginomycotina</taxon>
        <taxon>Exobasidiomycetes</taxon>
        <taxon>Ceraceosorales</taxon>
        <taxon>Ceraceosoraceae</taxon>
        <taxon>Ceraceosorus</taxon>
    </lineage>
</organism>
<dbReference type="InParanoid" id="A0A316WC02"/>
<proteinExistence type="predicted"/>
<sequence length="125" mass="13419">MAPFQAKGVAKRCALCVARMHGCTACCIRASRLSRKSHEPCHASHTCIVILYFDCYRFDGRGREAGSVSLILYLHGFGAAMRLQLSSGAKSTSASMSLMCSLYTCIVPLNASTRGLHAGPPLHKA</sequence>
<protein>
    <submittedName>
        <fullName evidence="1">Uncharacterized protein</fullName>
    </submittedName>
</protein>
<dbReference type="RefSeq" id="XP_025372603.1">
    <property type="nucleotide sequence ID" value="XM_025510798.1"/>
</dbReference>
<accession>A0A316WC02</accession>
<evidence type="ECO:0000313" key="1">
    <source>
        <dbReference type="EMBL" id="PWN45443.1"/>
    </source>
</evidence>